<dbReference type="CDD" id="cd01837">
    <property type="entry name" value="SGNH_plant_lipase_like"/>
    <property type="match status" value="1"/>
</dbReference>
<dbReference type="InterPro" id="IPR051238">
    <property type="entry name" value="GDSL_esterase/lipase"/>
</dbReference>
<keyword evidence="7" id="KW-0443">Lipid metabolism</keyword>
<dbReference type="GO" id="GO:0016042">
    <property type="term" value="P:lipid catabolic process"/>
    <property type="evidence" value="ECO:0007669"/>
    <property type="project" value="UniProtKB-KW"/>
</dbReference>
<accession>A0AAD4X7J1</accession>
<evidence type="ECO:0008006" key="11">
    <source>
        <dbReference type="Google" id="ProtNLM"/>
    </source>
</evidence>
<dbReference type="InterPro" id="IPR001087">
    <property type="entry name" value="GDSL"/>
</dbReference>
<proteinExistence type="inferred from homology"/>
<protein>
    <recommendedName>
        <fullName evidence="11">GDSL esterase/lipase</fullName>
    </recommendedName>
</protein>
<feature type="signal peptide" evidence="8">
    <location>
        <begin position="1"/>
        <end position="29"/>
    </location>
</feature>
<evidence type="ECO:0000256" key="2">
    <source>
        <dbReference type="ARBA" id="ARBA00008668"/>
    </source>
</evidence>
<dbReference type="GO" id="GO:0016788">
    <property type="term" value="F:hydrolase activity, acting on ester bonds"/>
    <property type="evidence" value="ECO:0007669"/>
    <property type="project" value="InterPro"/>
</dbReference>
<dbReference type="InterPro" id="IPR036514">
    <property type="entry name" value="SGNH_hydro_sf"/>
</dbReference>
<dbReference type="GO" id="GO:0005576">
    <property type="term" value="C:extracellular region"/>
    <property type="evidence" value="ECO:0007669"/>
    <property type="project" value="UniProtKB-SubCell"/>
</dbReference>
<keyword evidence="4 8" id="KW-0732">Signal</keyword>
<evidence type="ECO:0000256" key="4">
    <source>
        <dbReference type="ARBA" id="ARBA00022729"/>
    </source>
</evidence>
<dbReference type="Pfam" id="PF00657">
    <property type="entry name" value="Lipase_GDSL"/>
    <property type="match status" value="1"/>
</dbReference>
<evidence type="ECO:0000256" key="5">
    <source>
        <dbReference type="ARBA" id="ARBA00022801"/>
    </source>
</evidence>
<evidence type="ECO:0000256" key="8">
    <source>
        <dbReference type="SAM" id="SignalP"/>
    </source>
</evidence>
<evidence type="ECO:0000256" key="3">
    <source>
        <dbReference type="ARBA" id="ARBA00022525"/>
    </source>
</evidence>
<dbReference type="InterPro" id="IPR035669">
    <property type="entry name" value="SGNH_plant_lipase-like"/>
</dbReference>
<keyword evidence="3" id="KW-0964">Secreted</keyword>
<dbReference type="Proteomes" id="UP001202328">
    <property type="component" value="Unassembled WGS sequence"/>
</dbReference>
<sequence length="379" mass="42248">MKYSSSAMLLPFFFILVVLDHHFFLVVESKHYYGKTSNPLVPALYIFGDSLVDSGNNNYLQTNGKANYKPYGVDFPNGTATGRFSNGLTTADFIAKWLCLPYVPAYLSLSDNERSKITTGLNYASGAAGILHETATLTIGGVLSLDEQINYFHSTLRTDLPTLFETLEDLSQYLANSIFMINIGASDYLNNYLLPASYNSSKIYTPKKFSEVLLDTLKDVLTNLYNSGARKFVVFDIGPIGCLPAIVMLVNPNPRTQCIEEVNDLVKIFNMGLTNLLQELTSTLKGSTFIRVDYYKETYDPNQNPFKYGYTAGTTPCCVLGGPFNLPCVPNEPPCENRNAHIYFDTFHPTQRAHFEIAKSCFKGSTTCTPVNIRRLVNL</sequence>
<comment type="similarity">
    <text evidence="2">Belongs to the 'GDSL' lipolytic enzyme family.</text>
</comment>
<evidence type="ECO:0000313" key="10">
    <source>
        <dbReference type="Proteomes" id="UP001202328"/>
    </source>
</evidence>
<keyword evidence="10" id="KW-1185">Reference proteome</keyword>
<dbReference type="PANTHER" id="PTHR45650:SF43">
    <property type="entry name" value="GDSL ESTERASE_LIPASE 7-LIKE"/>
    <property type="match status" value="1"/>
</dbReference>
<dbReference type="AlphaFoldDB" id="A0AAD4X7J1"/>
<feature type="chain" id="PRO_5042030451" description="GDSL esterase/lipase" evidence="8">
    <location>
        <begin position="30"/>
        <end position="379"/>
    </location>
</feature>
<keyword evidence="6" id="KW-0442">Lipid degradation</keyword>
<comment type="subcellular location">
    <subcellularLocation>
        <location evidence="1">Secreted</location>
    </subcellularLocation>
</comment>
<reference evidence="9" key="1">
    <citation type="submission" date="2022-04" db="EMBL/GenBank/DDBJ databases">
        <title>A functionally conserved STORR gene fusion in Papaver species that diverged 16.8 million years ago.</title>
        <authorList>
            <person name="Catania T."/>
        </authorList>
    </citation>
    <scope>NUCLEOTIDE SEQUENCE</scope>
    <source>
        <strain evidence="9">S-188037</strain>
    </source>
</reference>
<name>A0AAD4X7J1_9MAGN</name>
<comment type="caution">
    <text evidence="9">The sequence shown here is derived from an EMBL/GenBank/DDBJ whole genome shotgun (WGS) entry which is preliminary data.</text>
</comment>
<gene>
    <name evidence="9" type="ORF">MKW98_000532</name>
</gene>
<dbReference type="Gene3D" id="3.40.50.1110">
    <property type="entry name" value="SGNH hydrolase"/>
    <property type="match status" value="1"/>
</dbReference>
<dbReference type="PANTHER" id="PTHR45650">
    <property type="entry name" value="GDSL-LIKE LIPASE/ACYLHYDROLASE-RELATED"/>
    <property type="match status" value="1"/>
</dbReference>
<evidence type="ECO:0000256" key="7">
    <source>
        <dbReference type="ARBA" id="ARBA00023098"/>
    </source>
</evidence>
<keyword evidence="5" id="KW-0378">Hydrolase</keyword>
<evidence type="ECO:0000256" key="6">
    <source>
        <dbReference type="ARBA" id="ARBA00022963"/>
    </source>
</evidence>
<evidence type="ECO:0000256" key="1">
    <source>
        <dbReference type="ARBA" id="ARBA00004613"/>
    </source>
</evidence>
<evidence type="ECO:0000313" key="9">
    <source>
        <dbReference type="EMBL" id="KAI3861580.1"/>
    </source>
</evidence>
<organism evidence="9 10">
    <name type="scientific">Papaver atlanticum</name>
    <dbReference type="NCBI Taxonomy" id="357466"/>
    <lineage>
        <taxon>Eukaryota</taxon>
        <taxon>Viridiplantae</taxon>
        <taxon>Streptophyta</taxon>
        <taxon>Embryophyta</taxon>
        <taxon>Tracheophyta</taxon>
        <taxon>Spermatophyta</taxon>
        <taxon>Magnoliopsida</taxon>
        <taxon>Ranunculales</taxon>
        <taxon>Papaveraceae</taxon>
        <taxon>Papaveroideae</taxon>
        <taxon>Papaver</taxon>
    </lineage>
</organism>
<dbReference type="EMBL" id="JAJJMB010014260">
    <property type="protein sequence ID" value="KAI3861580.1"/>
    <property type="molecule type" value="Genomic_DNA"/>
</dbReference>